<keyword evidence="1" id="KW-1133">Transmembrane helix</keyword>
<feature type="transmembrane region" description="Helical" evidence="1">
    <location>
        <begin position="139"/>
        <end position="156"/>
    </location>
</feature>
<dbReference type="EMBL" id="JAGEMK010000009">
    <property type="protein sequence ID" value="MBO1753060.1"/>
    <property type="molecule type" value="Genomic_DNA"/>
</dbReference>
<name>A0A939LUR0_9CELL</name>
<evidence type="ECO:0000313" key="2">
    <source>
        <dbReference type="EMBL" id="MBO1753060.1"/>
    </source>
</evidence>
<gene>
    <name evidence="2" type="ORF">J4G33_14705</name>
</gene>
<dbReference type="Proteomes" id="UP000664209">
    <property type="component" value="Unassembled WGS sequence"/>
</dbReference>
<dbReference type="RefSeq" id="WP_208056734.1">
    <property type="nucleotide sequence ID" value="NZ_JAGEMK010000009.1"/>
</dbReference>
<dbReference type="AlphaFoldDB" id="A0A939LUR0"/>
<organism evidence="2 3">
    <name type="scientific">Actinotalea soli</name>
    <dbReference type="NCBI Taxonomy" id="2819234"/>
    <lineage>
        <taxon>Bacteria</taxon>
        <taxon>Bacillati</taxon>
        <taxon>Actinomycetota</taxon>
        <taxon>Actinomycetes</taxon>
        <taxon>Micrococcales</taxon>
        <taxon>Cellulomonadaceae</taxon>
        <taxon>Actinotalea</taxon>
    </lineage>
</organism>
<keyword evidence="1" id="KW-0472">Membrane</keyword>
<keyword evidence="1" id="KW-0812">Transmembrane</keyword>
<accession>A0A939LUR0</accession>
<protein>
    <recommendedName>
        <fullName evidence="4">Tight adherence protein B</fullName>
    </recommendedName>
</protein>
<evidence type="ECO:0000256" key="1">
    <source>
        <dbReference type="SAM" id="Phobius"/>
    </source>
</evidence>
<proteinExistence type="predicted"/>
<evidence type="ECO:0000313" key="3">
    <source>
        <dbReference type="Proteomes" id="UP000664209"/>
    </source>
</evidence>
<keyword evidence="3" id="KW-1185">Reference proteome</keyword>
<comment type="caution">
    <text evidence="2">The sequence shown here is derived from an EMBL/GenBank/DDBJ whole genome shotgun (WGS) entry which is preliminary data.</text>
</comment>
<sequence length="205" mass="20466">MAPGSGEVAAAVRTGAARDPASWRARLRGAVRAEAAGGTFGEVVAQVCGALRAGAPPTTAWHRVGVRALDGVPVREDLLDAGLTSEQGLAVTAACRVAGEVGAAPAPVLERVMAAVAHEAEAAGQREAALAGPRATARLLAWLPVLGLVLGAALGAEPWAVLLDGGLGTVLLVAGAGLMLVGHRWAGRYVRTATAAGQEPGRGSR</sequence>
<feature type="transmembrane region" description="Helical" evidence="1">
    <location>
        <begin position="162"/>
        <end position="181"/>
    </location>
</feature>
<reference evidence="2" key="1">
    <citation type="submission" date="2021-03" db="EMBL/GenBank/DDBJ databases">
        <title>Actinotalea soli sp. nov., isolated from soil.</title>
        <authorList>
            <person name="Ping W."/>
            <person name="Zhang J."/>
        </authorList>
    </citation>
    <scope>NUCLEOTIDE SEQUENCE</scope>
    <source>
        <strain evidence="2">BY-33</strain>
    </source>
</reference>
<evidence type="ECO:0008006" key="4">
    <source>
        <dbReference type="Google" id="ProtNLM"/>
    </source>
</evidence>